<dbReference type="EMBL" id="JAMZEJ010000002">
    <property type="protein sequence ID" value="MCQ8240016.1"/>
    <property type="molecule type" value="Genomic_DNA"/>
</dbReference>
<name>A0ABT1VUK0_9PROT</name>
<evidence type="ECO:0000256" key="1">
    <source>
        <dbReference type="SAM" id="MobiDB-lite"/>
    </source>
</evidence>
<dbReference type="Pfam" id="PF05258">
    <property type="entry name" value="DciA"/>
    <property type="match status" value="1"/>
</dbReference>
<proteinExistence type="predicted"/>
<reference evidence="2 3" key="1">
    <citation type="submission" date="2022-06" db="EMBL/GenBank/DDBJ databases">
        <title>Rhizosaccharibacter gen. nov. sp. nov. KSS12, endophytic bacteria isolated from sugarcane.</title>
        <authorList>
            <person name="Pitiwittayakul N."/>
        </authorList>
    </citation>
    <scope>NUCLEOTIDE SEQUENCE [LARGE SCALE GENOMIC DNA]</scope>
    <source>
        <strain evidence="2 3">KSS12</strain>
    </source>
</reference>
<evidence type="ECO:0000313" key="2">
    <source>
        <dbReference type="EMBL" id="MCQ8240016.1"/>
    </source>
</evidence>
<dbReference type="RefSeq" id="WP_422918745.1">
    <property type="nucleotide sequence ID" value="NZ_JAMZEJ010000002.1"/>
</dbReference>
<dbReference type="Proteomes" id="UP001524547">
    <property type="component" value="Unassembled WGS sequence"/>
</dbReference>
<evidence type="ECO:0000313" key="3">
    <source>
        <dbReference type="Proteomes" id="UP001524547"/>
    </source>
</evidence>
<comment type="caution">
    <text evidence="2">The sequence shown here is derived from an EMBL/GenBank/DDBJ whole genome shotgun (WGS) entry which is preliminary data.</text>
</comment>
<keyword evidence="3" id="KW-1185">Reference proteome</keyword>
<organism evidence="2 3">
    <name type="scientific">Rhizosaccharibacter radicis</name>
    <dbReference type="NCBI Taxonomy" id="2782605"/>
    <lineage>
        <taxon>Bacteria</taxon>
        <taxon>Pseudomonadati</taxon>
        <taxon>Pseudomonadota</taxon>
        <taxon>Alphaproteobacteria</taxon>
        <taxon>Acetobacterales</taxon>
        <taxon>Acetobacteraceae</taxon>
        <taxon>Rhizosaccharibacter</taxon>
    </lineage>
</organism>
<dbReference type="InterPro" id="IPR007922">
    <property type="entry name" value="DciA-like"/>
</dbReference>
<sequence>MTKPGPPGKTPDAQAARAAPRPRRAAPGAGARAPVEGPAPGGGTLPAATRQGGGTEPPRRAVPLPPTGTAPPGKAEPDTDAPARTGQPLPAGPAENAGQTAQPPRPPGSDRRSAHGTGGTGESGRPGTTSPRPREGGARTASPEQAAEARRFLFGPRPLSALLPPITRPAFRRRAPAAAQILSDWHSLVDAATAAQTRPIRFSGGTLTLACSGPVALELQHHEAALLSRLNGSLGRQTVERLRFLQDDTLLGTAVLPAAAPLPPDPVPVPGVEGPLSEALGRLGARIAARRDRSRS</sequence>
<protein>
    <submittedName>
        <fullName evidence="2">DciA family protein</fullName>
    </submittedName>
</protein>
<feature type="compositionally biased region" description="Low complexity" evidence="1">
    <location>
        <begin position="13"/>
        <end position="38"/>
    </location>
</feature>
<gene>
    <name evidence="2" type="ORF">NFI88_04075</name>
</gene>
<accession>A0ABT1VUK0</accession>
<feature type="region of interest" description="Disordered" evidence="1">
    <location>
        <begin position="1"/>
        <end position="145"/>
    </location>
</feature>